<keyword evidence="2" id="KW-1185">Reference proteome</keyword>
<protein>
    <submittedName>
        <fullName evidence="1">Tetrahydrocannabinolic acid synthase-like</fullName>
    </submittedName>
</protein>
<proteinExistence type="predicted"/>
<dbReference type="EMBL" id="CACTIH010007500">
    <property type="protein sequence ID" value="CAA3014671.1"/>
    <property type="molecule type" value="Genomic_DNA"/>
</dbReference>
<sequence length="59" mass="7256">SCTDWNHDKPEFMMNHVKWMRKLYNYMASYTSMSTREAYVNYRYLDFGMNKNCAYFTEA</sequence>
<evidence type="ECO:0000313" key="1">
    <source>
        <dbReference type="EMBL" id="CAA3014671.1"/>
    </source>
</evidence>
<dbReference type="Gene3D" id="3.30.465.10">
    <property type="match status" value="1"/>
</dbReference>
<organism evidence="1 2">
    <name type="scientific">Olea europaea subsp. europaea</name>
    <dbReference type="NCBI Taxonomy" id="158383"/>
    <lineage>
        <taxon>Eukaryota</taxon>
        <taxon>Viridiplantae</taxon>
        <taxon>Streptophyta</taxon>
        <taxon>Embryophyta</taxon>
        <taxon>Tracheophyta</taxon>
        <taxon>Spermatophyta</taxon>
        <taxon>Magnoliopsida</taxon>
        <taxon>eudicotyledons</taxon>
        <taxon>Gunneridae</taxon>
        <taxon>Pentapetalae</taxon>
        <taxon>asterids</taxon>
        <taxon>lamiids</taxon>
        <taxon>Lamiales</taxon>
        <taxon>Oleaceae</taxon>
        <taxon>Oleeae</taxon>
        <taxon>Olea</taxon>
    </lineage>
</organism>
<dbReference type="PANTHER" id="PTHR32448">
    <property type="entry name" value="OS08G0158400 PROTEIN"/>
    <property type="match status" value="1"/>
</dbReference>
<dbReference type="Proteomes" id="UP000594638">
    <property type="component" value="Unassembled WGS sequence"/>
</dbReference>
<dbReference type="Gramene" id="OE9A100578T1">
    <property type="protein sequence ID" value="OE9A100578C1"/>
    <property type="gene ID" value="OE9A100578"/>
</dbReference>
<dbReference type="AlphaFoldDB" id="A0A8S0UA47"/>
<accession>A0A8S0UA47</accession>
<comment type="caution">
    <text evidence="1">The sequence shown here is derived from an EMBL/GenBank/DDBJ whole genome shotgun (WGS) entry which is preliminary data.</text>
</comment>
<dbReference type="InterPro" id="IPR016169">
    <property type="entry name" value="FAD-bd_PCMH_sub2"/>
</dbReference>
<dbReference type="OrthoDB" id="407275at2759"/>
<dbReference type="Gene3D" id="3.40.462.20">
    <property type="match status" value="1"/>
</dbReference>
<feature type="non-terminal residue" evidence="1">
    <location>
        <position position="59"/>
    </location>
</feature>
<evidence type="ECO:0000313" key="2">
    <source>
        <dbReference type="Proteomes" id="UP000594638"/>
    </source>
</evidence>
<feature type="non-terminal residue" evidence="1">
    <location>
        <position position="1"/>
    </location>
</feature>
<gene>
    <name evidence="1" type="ORF">OLEA9_A100578</name>
</gene>
<reference evidence="1 2" key="1">
    <citation type="submission" date="2019-12" db="EMBL/GenBank/DDBJ databases">
        <authorList>
            <person name="Alioto T."/>
            <person name="Alioto T."/>
            <person name="Gomez Garrido J."/>
        </authorList>
    </citation>
    <scope>NUCLEOTIDE SEQUENCE [LARGE SCALE GENOMIC DNA]</scope>
</reference>
<name>A0A8S0UA47_OLEEU</name>